<feature type="compositionally biased region" description="Basic and acidic residues" evidence="7">
    <location>
        <begin position="567"/>
        <end position="576"/>
    </location>
</feature>
<evidence type="ECO:0000256" key="4">
    <source>
        <dbReference type="ARBA" id="ARBA00023125"/>
    </source>
</evidence>
<keyword evidence="10" id="KW-1185">Reference proteome</keyword>
<evidence type="ECO:0000259" key="8">
    <source>
        <dbReference type="PROSITE" id="PS51299"/>
    </source>
</evidence>
<evidence type="ECO:0000313" key="9">
    <source>
        <dbReference type="EMBL" id="KAL0638876.1"/>
    </source>
</evidence>
<dbReference type="Pfam" id="PF04383">
    <property type="entry name" value="KilA-N"/>
    <property type="match status" value="1"/>
</dbReference>
<feature type="compositionally biased region" description="Basic and acidic residues" evidence="7">
    <location>
        <begin position="585"/>
        <end position="594"/>
    </location>
</feature>
<feature type="region of interest" description="Disordered" evidence="7">
    <location>
        <begin position="1"/>
        <end position="213"/>
    </location>
</feature>
<feature type="domain" description="HTH APSES-type" evidence="8">
    <location>
        <begin position="231"/>
        <end position="337"/>
    </location>
</feature>
<feature type="compositionally biased region" description="Polar residues" evidence="7">
    <location>
        <begin position="623"/>
        <end position="638"/>
    </location>
</feature>
<feature type="compositionally biased region" description="Low complexity" evidence="7">
    <location>
        <begin position="170"/>
        <end position="185"/>
    </location>
</feature>
<feature type="compositionally biased region" description="Low complexity" evidence="7">
    <location>
        <begin position="461"/>
        <end position="478"/>
    </location>
</feature>
<keyword evidence="5" id="KW-0804">Transcription</keyword>
<feature type="compositionally biased region" description="Polar residues" evidence="7">
    <location>
        <begin position="1"/>
        <end position="50"/>
    </location>
</feature>
<keyword evidence="2" id="KW-0749">Sporulation</keyword>
<evidence type="ECO:0000313" key="10">
    <source>
        <dbReference type="Proteomes" id="UP001447188"/>
    </source>
</evidence>
<feature type="compositionally biased region" description="Basic and acidic residues" evidence="7">
    <location>
        <begin position="772"/>
        <end position="786"/>
    </location>
</feature>
<protein>
    <recommendedName>
        <fullName evidence="8">HTH APSES-type domain-containing protein</fullName>
    </recommendedName>
</protein>
<dbReference type="InterPro" id="IPR003163">
    <property type="entry name" value="Tscrpt_reg_HTH_APSES-type"/>
</dbReference>
<evidence type="ECO:0000256" key="3">
    <source>
        <dbReference type="ARBA" id="ARBA00023015"/>
    </source>
</evidence>
<sequence length="830" mass="88296">MSNDKPSSALSIPQPATNNSPRALGNSILNGPGSANGSSLSKLNTPTGPQQHGLPNPNIPSPQQQQHPQSYSSHGPQFYGNENPGYMNSQSQPSYGIDFGHQHHLSQGQPPTPQTATSGSSMAFPPQPPLQPNYSQPHHGGFPSFQFPNPNGVPSATGQPGVSGPMSVHPTQQLLPLPQNTQLTPSPSPLTAVSAGGPQTPASAAAVSAGGFGNQPFDTTGQHAPPGMKPRVTATLWEDEGSLCFQVEAKGVCVARREDNHMINGTKLLNVAGMTRGRRDGILKSEKVRHVVKIGPMHLKGVWIPFDRALDFANKEKITELLYPLFVHNIGALLYHPANTHRTNAVMAAAERRRQDSQAIAQSQHMGRRGPTEHIPSSHPPPLHHHHAMQNPLHASLPSHPNLAPQPHNQLRPGLDRAMSFPTPPSSASSVMNPDGSFWSGNMAGPNSLAIDTVMNSRSMPTTPATTPPGGALQQLQQYPPPNPSIYNSNQSSMSQSSIAQQNMQRFGQPLPQPYMSQNRDASNMGPPPTSRGPPTTLSRPSSRQNNAEEVHPKEEGVEEQNGLGEGADHEDHDQDQGEEEAEHEADHEEEYTHDTNYSNSHRGGNYYPPLTADHTPHLSPEMTGSPSHGGQAPSTPARSYGGGNVNVPRTIDGGSGATPRTTTTPQQQWVHRTGYSTPPGPNAPGGAIRQQPPARNLYQLVSGDAAAEHNGSNGTGAPDNGYAGQQGLGVSMPAQTPQQSYAGMNGSSTPSSNKRIRVDDDDEHGSRPSSRGHDDRSGGDSEGGLKRRKTIREGSTPVVGGIGNSTFDRTADGRLNRTRSAVGPSRARR</sequence>
<feature type="compositionally biased region" description="Polar residues" evidence="7">
    <location>
        <begin position="734"/>
        <end position="754"/>
    </location>
</feature>
<proteinExistence type="inferred from homology"/>
<dbReference type="EMBL" id="JBBBZM010000017">
    <property type="protein sequence ID" value="KAL0638876.1"/>
    <property type="molecule type" value="Genomic_DNA"/>
</dbReference>
<feature type="compositionally biased region" description="Low complexity" evidence="7">
    <location>
        <begin position="659"/>
        <end position="669"/>
    </location>
</feature>
<feature type="compositionally biased region" description="Low complexity" evidence="7">
    <location>
        <begin position="533"/>
        <end position="544"/>
    </location>
</feature>
<dbReference type="InterPro" id="IPR018004">
    <property type="entry name" value="KilA/APSES_HTH"/>
</dbReference>
<feature type="compositionally biased region" description="Low complexity" evidence="7">
    <location>
        <begin position="61"/>
        <end position="77"/>
    </location>
</feature>
<dbReference type="SUPFAM" id="SSF54616">
    <property type="entry name" value="DNA-binding domain of Mlu1-box binding protein MBP1"/>
    <property type="match status" value="1"/>
</dbReference>
<keyword evidence="3" id="KW-0805">Transcription regulation</keyword>
<feature type="compositionally biased region" description="Polar residues" evidence="7">
    <location>
        <begin position="105"/>
        <end position="121"/>
    </location>
</feature>
<dbReference type="InterPro" id="IPR029790">
    <property type="entry name" value="EFG1/Phd1/StuA"/>
</dbReference>
<dbReference type="PROSITE" id="PS51299">
    <property type="entry name" value="HTH_APSES"/>
    <property type="match status" value="1"/>
</dbReference>
<accession>A0ABR3GTF9</accession>
<feature type="compositionally biased region" description="Polar residues" evidence="7">
    <location>
        <begin position="146"/>
        <end position="160"/>
    </location>
</feature>
<feature type="compositionally biased region" description="Low complexity" evidence="7">
    <location>
        <begin position="485"/>
        <end position="505"/>
    </location>
</feature>
<comment type="caution">
    <text evidence="9">The sequence shown here is derived from an EMBL/GenBank/DDBJ whole genome shotgun (WGS) entry which is preliminary data.</text>
</comment>
<evidence type="ECO:0000256" key="5">
    <source>
        <dbReference type="ARBA" id="ARBA00023163"/>
    </source>
</evidence>
<gene>
    <name evidence="9" type="ORF">Q9L58_002107</name>
</gene>
<organism evidence="9 10">
    <name type="scientific">Discina gigas</name>
    <dbReference type="NCBI Taxonomy" id="1032678"/>
    <lineage>
        <taxon>Eukaryota</taxon>
        <taxon>Fungi</taxon>
        <taxon>Dikarya</taxon>
        <taxon>Ascomycota</taxon>
        <taxon>Pezizomycotina</taxon>
        <taxon>Pezizomycetes</taxon>
        <taxon>Pezizales</taxon>
        <taxon>Discinaceae</taxon>
        <taxon>Discina</taxon>
    </lineage>
</organism>
<dbReference type="PANTHER" id="PTHR47792">
    <property type="entry name" value="PROTEIN SOK2-RELATED"/>
    <property type="match status" value="1"/>
</dbReference>
<name>A0ABR3GTF9_9PEZI</name>
<dbReference type="Gene3D" id="3.10.260.10">
    <property type="entry name" value="Transcription regulator HTH, APSES-type DNA-binding domain"/>
    <property type="match status" value="1"/>
</dbReference>
<feature type="region of interest" description="Disordered" evidence="7">
    <location>
        <begin position="458"/>
        <end position="830"/>
    </location>
</feature>
<evidence type="ECO:0000256" key="1">
    <source>
        <dbReference type="ARBA" id="ARBA00007247"/>
    </source>
</evidence>
<reference evidence="9 10" key="1">
    <citation type="submission" date="2024-02" db="EMBL/GenBank/DDBJ databases">
        <title>Discinaceae phylogenomics.</title>
        <authorList>
            <person name="Dirks A.C."/>
            <person name="James T.Y."/>
        </authorList>
    </citation>
    <scope>NUCLEOTIDE SEQUENCE [LARGE SCALE GENOMIC DNA]</scope>
    <source>
        <strain evidence="9 10">ACD0624</strain>
    </source>
</reference>
<keyword evidence="4" id="KW-0238">DNA-binding</keyword>
<feature type="compositionally biased region" description="Basic and acidic residues" evidence="7">
    <location>
        <begin position="547"/>
        <end position="556"/>
    </location>
</feature>
<evidence type="ECO:0000256" key="6">
    <source>
        <dbReference type="ARBA" id="ARBA00023321"/>
    </source>
</evidence>
<keyword evidence="6" id="KW-0183">Conidiation</keyword>
<comment type="similarity">
    <text evidence="1">Belongs to the EFG1/PHD1/stuA family.</text>
</comment>
<dbReference type="SMART" id="SM01252">
    <property type="entry name" value="KilA-N"/>
    <property type="match status" value="1"/>
</dbReference>
<dbReference type="Proteomes" id="UP001447188">
    <property type="component" value="Unassembled WGS sequence"/>
</dbReference>
<evidence type="ECO:0000256" key="2">
    <source>
        <dbReference type="ARBA" id="ARBA00022969"/>
    </source>
</evidence>
<evidence type="ECO:0000256" key="7">
    <source>
        <dbReference type="SAM" id="MobiDB-lite"/>
    </source>
</evidence>
<dbReference type="PANTHER" id="PTHR47792:SF1">
    <property type="entry name" value="PROTEIN SOK2-RELATED"/>
    <property type="match status" value="1"/>
</dbReference>
<feature type="region of interest" description="Disordered" evidence="7">
    <location>
        <begin position="354"/>
        <end position="434"/>
    </location>
</feature>
<dbReference type="InterPro" id="IPR036887">
    <property type="entry name" value="HTH_APSES_sf"/>
</dbReference>